<sequence>MKTLKQIASKIYVGWVLLVFTTFMIILLPIIIFPILLGEKYGSITYFGLRSWSWIFSKLNFIKYEIVNRKNVDREKSYIYTCNHTSFLDVPGLCLGVPTQFRPLAKKELLKIPVFGLIAKVAAIIVDRSNTESRKKSVKKLKQVLSEGISILIFPEGTQNRTGKPLQPFYDGAFRIAIEAGAPIMPIVITNAGRLMPPSTLNVKPGKIKVIFGEEVDTLGYTLSELPLLKEKVFNAMKAIVERESESK</sequence>
<keyword evidence="15" id="KW-1185">Reference proteome</keyword>
<evidence type="ECO:0000256" key="4">
    <source>
        <dbReference type="ARBA" id="ARBA00008655"/>
    </source>
</evidence>
<accession>A0A937G1E8</accession>
<dbReference type="SMART" id="SM00563">
    <property type="entry name" value="PlsC"/>
    <property type="match status" value="1"/>
</dbReference>
<dbReference type="CDD" id="cd07989">
    <property type="entry name" value="LPLAT_AGPAT-like"/>
    <property type="match status" value="1"/>
</dbReference>
<evidence type="ECO:0000256" key="3">
    <source>
        <dbReference type="ARBA" id="ARBA00005189"/>
    </source>
</evidence>
<proteinExistence type="inferred from homology"/>
<dbReference type="InterPro" id="IPR004552">
    <property type="entry name" value="AGP_acyltrans"/>
</dbReference>
<dbReference type="EMBL" id="JAEUGD010000064">
    <property type="protein sequence ID" value="MBL6448723.1"/>
    <property type="molecule type" value="Genomic_DNA"/>
</dbReference>
<dbReference type="PANTHER" id="PTHR10434">
    <property type="entry name" value="1-ACYL-SN-GLYCEROL-3-PHOSPHATE ACYLTRANSFERASE"/>
    <property type="match status" value="1"/>
</dbReference>
<keyword evidence="10 11" id="KW-0012">Acyltransferase</keyword>
<evidence type="ECO:0000313" key="15">
    <source>
        <dbReference type="Proteomes" id="UP000614216"/>
    </source>
</evidence>
<keyword evidence="9 11" id="KW-0443">Lipid metabolism</keyword>
<evidence type="ECO:0000256" key="11">
    <source>
        <dbReference type="RuleBase" id="RU361267"/>
    </source>
</evidence>
<evidence type="ECO:0000256" key="2">
    <source>
        <dbReference type="ARBA" id="ARBA00004728"/>
    </source>
</evidence>
<keyword evidence="7 11" id="KW-0444">Lipid biosynthesis</keyword>
<keyword evidence="12" id="KW-0472">Membrane</keyword>
<protein>
    <recommendedName>
        <fullName evidence="6 11">1-acyl-sn-glycerol-3-phosphate acyltransferase</fullName>
        <ecNumber evidence="5 11">2.3.1.51</ecNumber>
    </recommendedName>
</protein>
<keyword evidence="11" id="KW-1208">Phospholipid metabolism</keyword>
<evidence type="ECO:0000256" key="9">
    <source>
        <dbReference type="ARBA" id="ARBA00023098"/>
    </source>
</evidence>
<evidence type="ECO:0000256" key="5">
    <source>
        <dbReference type="ARBA" id="ARBA00013211"/>
    </source>
</evidence>
<keyword evidence="12" id="KW-1133">Transmembrane helix</keyword>
<evidence type="ECO:0000256" key="1">
    <source>
        <dbReference type="ARBA" id="ARBA00001141"/>
    </source>
</evidence>
<comment type="pathway">
    <text evidence="2">Phospholipid metabolism; CDP-diacylglycerol biosynthesis; CDP-diacylglycerol from sn-glycerol 3-phosphate: step 2/3.</text>
</comment>
<dbReference type="GO" id="GO:0006654">
    <property type="term" value="P:phosphatidic acid biosynthetic process"/>
    <property type="evidence" value="ECO:0007669"/>
    <property type="project" value="TreeGrafter"/>
</dbReference>
<comment type="catalytic activity">
    <reaction evidence="1 11">
        <text>a 1-acyl-sn-glycero-3-phosphate + an acyl-CoA = a 1,2-diacyl-sn-glycero-3-phosphate + CoA</text>
        <dbReference type="Rhea" id="RHEA:19709"/>
        <dbReference type="ChEBI" id="CHEBI:57287"/>
        <dbReference type="ChEBI" id="CHEBI:57970"/>
        <dbReference type="ChEBI" id="CHEBI:58342"/>
        <dbReference type="ChEBI" id="CHEBI:58608"/>
        <dbReference type="EC" id="2.3.1.51"/>
    </reaction>
</comment>
<dbReference type="NCBIfam" id="TIGR00530">
    <property type="entry name" value="AGP_acyltrn"/>
    <property type="match status" value="1"/>
</dbReference>
<dbReference type="EC" id="2.3.1.51" evidence="5 11"/>
<evidence type="ECO:0000256" key="6">
    <source>
        <dbReference type="ARBA" id="ARBA00016139"/>
    </source>
</evidence>
<evidence type="ECO:0000256" key="12">
    <source>
        <dbReference type="SAM" id="Phobius"/>
    </source>
</evidence>
<keyword evidence="12" id="KW-0812">Transmembrane</keyword>
<gene>
    <name evidence="14" type="ORF">JMN32_20590</name>
</gene>
<evidence type="ECO:0000256" key="10">
    <source>
        <dbReference type="ARBA" id="ARBA00023315"/>
    </source>
</evidence>
<feature type="domain" description="Phospholipid/glycerol acyltransferase" evidence="13">
    <location>
        <begin position="78"/>
        <end position="192"/>
    </location>
</feature>
<dbReference type="Pfam" id="PF01553">
    <property type="entry name" value="Acyltransferase"/>
    <property type="match status" value="1"/>
</dbReference>
<dbReference type="GO" id="GO:0016020">
    <property type="term" value="C:membrane"/>
    <property type="evidence" value="ECO:0007669"/>
    <property type="project" value="InterPro"/>
</dbReference>
<dbReference type="InterPro" id="IPR002123">
    <property type="entry name" value="Plipid/glycerol_acylTrfase"/>
</dbReference>
<keyword evidence="11" id="KW-0594">Phospholipid biosynthesis</keyword>
<dbReference type="GO" id="GO:0003841">
    <property type="term" value="F:1-acylglycerol-3-phosphate O-acyltransferase activity"/>
    <property type="evidence" value="ECO:0007669"/>
    <property type="project" value="UniProtKB-UniRule"/>
</dbReference>
<comment type="similarity">
    <text evidence="4 11">Belongs to the 1-acyl-sn-glycerol-3-phosphate acyltransferase family.</text>
</comment>
<reference evidence="14" key="1">
    <citation type="submission" date="2021-01" db="EMBL/GenBank/DDBJ databases">
        <title>Fulvivirga kasyanovii gen. nov., sp nov., a novel member of the phylum Bacteroidetes isolated from seawater in a mussel farm.</title>
        <authorList>
            <person name="Zhao L.-H."/>
            <person name="Wang Z.-J."/>
        </authorList>
    </citation>
    <scope>NUCLEOTIDE SEQUENCE</scope>
    <source>
        <strain evidence="14">29W222</strain>
    </source>
</reference>
<evidence type="ECO:0000256" key="8">
    <source>
        <dbReference type="ARBA" id="ARBA00022679"/>
    </source>
</evidence>
<evidence type="ECO:0000313" key="14">
    <source>
        <dbReference type="EMBL" id="MBL6448723.1"/>
    </source>
</evidence>
<keyword evidence="8 11" id="KW-0808">Transferase</keyword>
<comment type="pathway">
    <text evidence="3">Lipid metabolism.</text>
</comment>
<evidence type="ECO:0000259" key="13">
    <source>
        <dbReference type="SMART" id="SM00563"/>
    </source>
</evidence>
<organism evidence="14 15">
    <name type="scientific">Fulvivirga marina</name>
    <dbReference type="NCBI Taxonomy" id="2494733"/>
    <lineage>
        <taxon>Bacteria</taxon>
        <taxon>Pseudomonadati</taxon>
        <taxon>Bacteroidota</taxon>
        <taxon>Cytophagia</taxon>
        <taxon>Cytophagales</taxon>
        <taxon>Fulvivirgaceae</taxon>
        <taxon>Fulvivirga</taxon>
    </lineage>
</organism>
<name>A0A937G1E8_9BACT</name>
<dbReference type="Proteomes" id="UP000614216">
    <property type="component" value="Unassembled WGS sequence"/>
</dbReference>
<dbReference type="PANTHER" id="PTHR10434:SF64">
    <property type="entry name" value="1-ACYL-SN-GLYCEROL-3-PHOSPHATE ACYLTRANSFERASE-RELATED"/>
    <property type="match status" value="1"/>
</dbReference>
<evidence type="ECO:0000256" key="7">
    <source>
        <dbReference type="ARBA" id="ARBA00022516"/>
    </source>
</evidence>
<dbReference type="AlphaFoldDB" id="A0A937G1E8"/>
<dbReference type="RefSeq" id="WP_202858255.1">
    <property type="nucleotide sequence ID" value="NZ_JAEUGD010000064.1"/>
</dbReference>
<comment type="caution">
    <text evidence="14">The sequence shown here is derived from an EMBL/GenBank/DDBJ whole genome shotgun (WGS) entry which is preliminary data.</text>
</comment>
<comment type="domain">
    <text evidence="11">The HXXXXD motif is essential for acyltransferase activity and may constitute the binding site for the phosphate moiety of the glycerol-3-phosphate.</text>
</comment>
<feature type="transmembrane region" description="Helical" evidence="12">
    <location>
        <begin position="12"/>
        <end position="37"/>
    </location>
</feature>
<dbReference type="SUPFAM" id="SSF69593">
    <property type="entry name" value="Glycerol-3-phosphate (1)-acyltransferase"/>
    <property type="match status" value="1"/>
</dbReference>